<dbReference type="Pfam" id="PF14689">
    <property type="entry name" value="SPOB_a"/>
    <property type="match status" value="1"/>
</dbReference>
<evidence type="ECO:0000256" key="2">
    <source>
        <dbReference type="ARBA" id="ARBA00022679"/>
    </source>
</evidence>
<dbReference type="SUPFAM" id="SSF55890">
    <property type="entry name" value="Sporulation response regulatory protein Spo0B"/>
    <property type="match status" value="1"/>
</dbReference>
<keyword evidence="3" id="KW-0418">Kinase</keyword>
<evidence type="ECO:0000256" key="3">
    <source>
        <dbReference type="ARBA" id="ARBA00022777"/>
    </source>
</evidence>
<organism evidence="5 6">
    <name type="scientific">Alicyclobacillus cycloheptanicus</name>
    <dbReference type="NCBI Taxonomy" id="1457"/>
    <lineage>
        <taxon>Bacteria</taxon>
        <taxon>Bacillati</taxon>
        <taxon>Bacillota</taxon>
        <taxon>Bacilli</taxon>
        <taxon>Bacillales</taxon>
        <taxon>Alicyclobacillaceae</taxon>
        <taxon>Alicyclobacillus</taxon>
    </lineage>
</organism>
<sequence length="200" mass="21680">MEEGQVTASAVGSPRGEEAAAAFRVHRHDVLNYLQLVRAYIQMNRPERALEAVTELTLWLQSLSAAQSAFETIAPPLLWTAAACSHVRLGRAEAAVRWTPVLCELVSSVWRWADEAAAAAGLRGAVLDLVDGLQAMGQAAGWADAQAAPLLTVVLQLSDHEEAAEVVRRQFEARYGKPYIEARDPTNNASVRVGVVLGRR</sequence>
<dbReference type="RefSeq" id="WP_274455732.1">
    <property type="nucleotide sequence ID" value="NZ_CP067097.1"/>
</dbReference>
<comment type="caution">
    <text evidence="5">The sequence shown here is derived from an EMBL/GenBank/DDBJ whole genome shotgun (WGS) entry which is preliminary data.</text>
</comment>
<feature type="domain" description="SpoOB alpha-helical" evidence="4">
    <location>
        <begin position="18"/>
        <end position="58"/>
    </location>
</feature>
<protein>
    <recommendedName>
        <fullName evidence="4">SpoOB alpha-helical domain-containing protein</fullName>
    </recommendedName>
</protein>
<evidence type="ECO:0000256" key="1">
    <source>
        <dbReference type="ARBA" id="ARBA00022553"/>
    </source>
</evidence>
<accession>A0ABT9XET5</accession>
<keyword evidence="1" id="KW-0597">Phosphoprotein</keyword>
<dbReference type="Proteomes" id="UP001232973">
    <property type="component" value="Unassembled WGS sequence"/>
</dbReference>
<reference evidence="5 6" key="1">
    <citation type="submission" date="2023-07" db="EMBL/GenBank/DDBJ databases">
        <title>Genomic Encyclopedia of Type Strains, Phase IV (KMG-IV): sequencing the most valuable type-strain genomes for metagenomic binning, comparative biology and taxonomic classification.</title>
        <authorList>
            <person name="Goeker M."/>
        </authorList>
    </citation>
    <scope>NUCLEOTIDE SEQUENCE [LARGE SCALE GENOMIC DNA]</scope>
    <source>
        <strain evidence="5 6">DSM 4006</strain>
    </source>
</reference>
<evidence type="ECO:0000259" key="4">
    <source>
        <dbReference type="Pfam" id="PF14689"/>
    </source>
</evidence>
<keyword evidence="6" id="KW-1185">Reference proteome</keyword>
<dbReference type="InterPro" id="IPR039506">
    <property type="entry name" value="SPOB_a"/>
</dbReference>
<proteinExistence type="predicted"/>
<keyword evidence="2" id="KW-0808">Transferase</keyword>
<name>A0ABT9XET5_9BACL</name>
<dbReference type="Gene3D" id="1.10.287.130">
    <property type="match status" value="1"/>
</dbReference>
<evidence type="ECO:0000313" key="6">
    <source>
        <dbReference type="Proteomes" id="UP001232973"/>
    </source>
</evidence>
<dbReference type="EMBL" id="JAUSTP010000001">
    <property type="protein sequence ID" value="MDQ0188328.1"/>
    <property type="molecule type" value="Genomic_DNA"/>
</dbReference>
<gene>
    <name evidence="5" type="ORF">J2S03_000132</name>
</gene>
<evidence type="ECO:0000313" key="5">
    <source>
        <dbReference type="EMBL" id="MDQ0188328.1"/>
    </source>
</evidence>
<dbReference type="InterPro" id="IPR016120">
    <property type="entry name" value="Sig_transdc_His_kin_SpoOB"/>
</dbReference>